<protein>
    <submittedName>
        <fullName evidence="2">Uncharacterized protein</fullName>
    </submittedName>
</protein>
<feature type="compositionally biased region" description="Gly residues" evidence="1">
    <location>
        <begin position="179"/>
        <end position="201"/>
    </location>
</feature>
<evidence type="ECO:0000313" key="2">
    <source>
        <dbReference type="EMBL" id="KKM80537.1"/>
    </source>
</evidence>
<accession>A0A0F9NGI9</accession>
<dbReference type="EMBL" id="LAZR01008164">
    <property type="protein sequence ID" value="KKM80537.1"/>
    <property type="molecule type" value="Genomic_DNA"/>
</dbReference>
<feature type="compositionally biased region" description="Gly residues" evidence="1">
    <location>
        <begin position="208"/>
        <end position="223"/>
    </location>
</feature>
<feature type="region of interest" description="Disordered" evidence="1">
    <location>
        <begin position="176"/>
        <end position="223"/>
    </location>
</feature>
<proteinExistence type="predicted"/>
<gene>
    <name evidence="2" type="ORF">LCGC14_1338870</name>
</gene>
<organism evidence="2">
    <name type="scientific">marine sediment metagenome</name>
    <dbReference type="NCBI Taxonomy" id="412755"/>
    <lineage>
        <taxon>unclassified sequences</taxon>
        <taxon>metagenomes</taxon>
        <taxon>ecological metagenomes</taxon>
    </lineage>
</organism>
<sequence>MANITGDIDLGSWLNKMYSDYQGQSAKKDTMFGQGINALQSYADIFKPGGEYGAGIEAMIARGEKKSVASGMQNLVSAGLSNTTMPMHLQQTYEEEVGMPTRLASRDRGMEMYGSALGNLGQAYTSYDPVSPSGYGISSMATGGFGTMMQGRIADIQTQQQMRESRARNQAMLPSQQMFGGGAGSSGGGGGGSGGGGGGTSSGSIQHTGGGFSNPYGGGGGGYGGSSEPAEMWGLYGAEHLQGGLGTYGGGDPQYASIPGYTDQVAKLQARLAAGGARAGESAQQTFDTEMRQLNEAMARQVG</sequence>
<reference evidence="2" key="1">
    <citation type="journal article" date="2015" name="Nature">
        <title>Complex archaea that bridge the gap between prokaryotes and eukaryotes.</title>
        <authorList>
            <person name="Spang A."/>
            <person name="Saw J.H."/>
            <person name="Jorgensen S.L."/>
            <person name="Zaremba-Niedzwiedzka K."/>
            <person name="Martijn J."/>
            <person name="Lind A.E."/>
            <person name="van Eijk R."/>
            <person name="Schleper C."/>
            <person name="Guy L."/>
            <person name="Ettema T.J."/>
        </authorList>
    </citation>
    <scope>NUCLEOTIDE SEQUENCE</scope>
</reference>
<evidence type="ECO:0000256" key="1">
    <source>
        <dbReference type="SAM" id="MobiDB-lite"/>
    </source>
</evidence>
<dbReference type="AlphaFoldDB" id="A0A0F9NGI9"/>
<comment type="caution">
    <text evidence="2">The sequence shown here is derived from an EMBL/GenBank/DDBJ whole genome shotgun (WGS) entry which is preliminary data.</text>
</comment>
<name>A0A0F9NGI9_9ZZZZ</name>